<evidence type="ECO:0000256" key="5">
    <source>
        <dbReference type="ARBA" id="ARBA00022771"/>
    </source>
</evidence>
<dbReference type="OrthoDB" id="1431934at2759"/>
<dbReference type="InterPro" id="IPR013083">
    <property type="entry name" value="Znf_RING/FYVE/PHD"/>
</dbReference>
<name>A0A0P7BQP7_9HYPO</name>
<keyword evidence="7" id="KW-0862">Zinc</keyword>
<dbReference type="Gene3D" id="3.30.40.10">
    <property type="entry name" value="Zinc/RING finger domain, C3HC4 (zinc finger)"/>
    <property type="match status" value="1"/>
</dbReference>
<evidence type="ECO:0000256" key="6">
    <source>
        <dbReference type="ARBA" id="ARBA00022786"/>
    </source>
</evidence>
<dbReference type="CDD" id="cd20335">
    <property type="entry name" value="BRcat_RBR"/>
    <property type="match status" value="1"/>
</dbReference>
<dbReference type="GO" id="GO:0043161">
    <property type="term" value="P:proteasome-mediated ubiquitin-dependent protein catabolic process"/>
    <property type="evidence" value="ECO:0007669"/>
    <property type="project" value="TreeGrafter"/>
</dbReference>
<accession>A0A0P7BQP7</accession>
<comment type="pathway">
    <text evidence="1">Protein modification; protein ubiquitination.</text>
</comment>
<gene>
    <name evidence="11" type="ORF">AK830_g2777</name>
</gene>
<evidence type="ECO:0000256" key="2">
    <source>
        <dbReference type="ARBA" id="ARBA00022679"/>
    </source>
</evidence>
<dbReference type="PROSITE" id="PS00028">
    <property type="entry name" value="ZINC_FINGER_C2H2_1"/>
    <property type="match status" value="1"/>
</dbReference>
<dbReference type="EMBL" id="LKCW01000027">
    <property type="protein sequence ID" value="KPM43733.1"/>
    <property type="molecule type" value="Genomic_DNA"/>
</dbReference>
<keyword evidence="12" id="KW-1185">Reference proteome</keyword>
<evidence type="ECO:0000313" key="11">
    <source>
        <dbReference type="EMBL" id="KPM43733.1"/>
    </source>
</evidence>
<dbReference type="PROSITE" id="PS50089">
    <property type="entry name" value="ZF_RING_2"/>
    <property type="match status" value="1"/>
</dbReference>
<keyword evidence="6" id="KW-0833">Ubl conjugation pathway</keyword>
<dbReference type="InterPro" id="IPR013087">
    <property type="entry name" value="Znf_C2H2_type"/>
</dbReference>
<dbReference type="InterPro" id="IPR051628">
    <property type="entry name" value="LUBAC_E3_Ligases"/>
</dbReference>
<dbReference type="SMART" id="SM00647">
    <property type="entry name" value="IBR"/>
    <property type="match status" value="2"/>
</dbReference>
<dbReference type="GO" id="GO:0043130">
    <property type="term" value="F:ubiquitin binding"/>
    <property type="evidence" value="ECO:0007669"/>
    <property type="project" value="TreeGrafter"/>
</dbReference>
<dbReference type="InterPro" id="IPR044066">
    <property type="entry name" value="TRIAD_supradom"/>
</dbReference>
<keyword evidence="4" id="KW-0677">Repeat</keyword>
<proteinExistence type="predicted"/>
<comment type="caution">
    <text evidence="11">The sequence shown here is derived from an EMBL/GenBank/DDBJ whole genome shotgun (WGS) entry which is preliminary data.</text>
</comment>
<dbReference type="InterPro" id="IPR001841">
    <property type="entry name" value="Znf_RING"/>
</dbReference>
<feature type="domain" description="RING-type" evidence="9">
    <location>
        <begin position="615"/>
        <end position="657"/>
    </location>
</feature>
<evidence type="ECO:0000259" key="10">
    <source>
        <dbReference type="PROSITE" id="PS51873"/>
    </source>
</evidence>
<evidence type="ECO:0000256" key="1">
    <source>
        <dbReference type="ARBA" id="ARBA00004906"/>
    </source>
</evidence>
<dbReference type="Pfam" id="PF22191">
    <property type="entry name" value="IBR_1"/>
    <property type="match status" value="1"/>
</dbReference>
<dbReference type="Gene3D" id="1.20.120.1750">
    <property type="match status" value="1"/>
</dbReference>
<dbReference type="PROSITE" id="PS51873">
    <property type="entry name" value="TRIAD"/>
    <property type="match status" value="1"/>
</dbReference>
<dbReference type="GO" id="GO:0097039">
    <property type="term" value="P:protein linear polyubiquitination"/>
    <property type="evidence" value="ECO:0007669"/>
    <property type="project" value="TreeGrafter"/>
</dbReference>
<dbReference type="GO" id="GO:0004842">
    <property type="term" value="F:ubiquitin-protein transferase activity"/>
    <property type="evidence" value="ECO:0007669"/>
    <property type="project" value="TreeGrafter"/>
</dbReference>
<dbReference type="CDD" id="cd22585">
    <property type="entry name" value="Rcat_RBR_DEAH12-like"/>
    <property type="match status" value="1"/>
</dbReference>
<keyword evidence="3" id="KW-0479">Metal-binding</keyword>
<dbReference type="GO" id="GO:0000151">
    <property type="term" value="C:ubiquitin ligase complex"/>
    <property type="evidence" value="ECO:0007669"/>
    <property type="project" value="TreeGrafter"/>
</dbReference>
<protein>
    <recommendedName>
        <fullName evidence="13">RING-type domain-containing protein</fullName>
    </recommendedName>
</protein>
<dbReference type="STRING" id="78410.A0A0P7BQP7"/>
<evidence type="ECO:0000256" key="8">
    <source>
        <dbReference type="PROSITE-ProRule" id="PRU00175"/>
    </source>
</evidence>
<dbReference type="SUPFAM" id="SSF57850">
    <property type="entry name" value="RING/U-box"/>
    <property type="match status" value="2"/>
</dbReference>
<organism evidence="11 12">
    <name type="scientific">Neonectria ditissima</name>
    <dbReference type="NCBI Taxonomy" id="78410"/>
    <lineage>
        <taxon>Eukaryota</taxon>
        <taxon>Fungi</taxon>
        <taxon>Dikarya</taxon>
        <taxon>Ascomycota</taxon>
        <taxon>Pezizomycotina</taxon>
        <taxon>Sordariomycetes</taxon>
        <taxon>Hypocreomycetidae</taxon>
        <taxon>Hypocreales</taxon>
        <taxon>Nectriaceae</taxon>
        <taxon>Neonectria</taxon>
    </lineage>
</organism>
<evidence type="ECO:0000313" key="12">
    <source>
        <dbReference type="Proteomes" id="UP000050424"/>
    </source>
</evidence>
<evidence type="ECO:0000259" key="9">
    <source>
        <dbReference type="PROSITE" id="PS50089"/>
    </source>
</evidence>
<evidence type="ECO:0008006" key="13">
    <source>
        <dbReference type="Google" id="ProtNLM"/>
    </source>
</evidence>
<dbReference type="GO" id="GO:0008270">
    <property type="term" value="F:zinc ion binding"/>
    <property type="evidence" value="ECO:0007669"/>
    <property type="project" value="UniProtKB-KW"/>
</dbReference>
<dbReference type="PANTHER" id="PTHR22770:SF13">
    <property type="entry name" value="RING-TYPE DOMAIN-CONTAINING PROTEIN"/>
    <property type="match status" value="1"/>
</dbReference>
<evidence type="ECO:0000256" key="3">
    <source>
        <dbReference type="ARBA" id="ARBA00022723"/>
    </source>
</evidence>
<keyword evidence="5 8" id="KW-0863">Zinc-finger</keyword>
<evidence type="ECO:0000256" key="4">
    <source>
        <dbReference type="ARBA" id="ARBA00022737"/>
    </source>
</evidence>
<sequence>MYSIRRYQELGEEINGGVMASPFCLSSCLPTAAFAPAPVSRWATFLRLKPTIRLSRSMSRLDDKSSWAGRRFQQLIAGSSLHALTTAVGLAHGETGAVNEDEQEEKDDEPTENWTRELGGAWVQFGDGATTIKVSLPSDFSAIRIINLPYFGSVGYVTKILSDVGVAISPDDVRIMKTAASDKCSAIVKVEDPTFAKTACGKLRTCVGLQDHQPVSIPVPVPAGSNFHQVDCRQVHCSWHRPARSACLIFESNEIARRVFVKFIKGKYQVLGAKATVKQPVARRNDKPSETTWVVELTGLADTVEAQDVMQGITAIDNPRQIEMGEPSYVADLDVDSTLIKSMLYEFGPLERWDVSDSSKGRRIKAQATFVEEAQARDAAMSLDKKALPFCGTGKLFVQLVTTVKFKVSTRVYDVVQKQINSNKAAWERKYIRLFALSPRGFYRILKLQGENRQLVAEAQKNLERIISGRVMRIDGKDLRLANLKMDGNIVKRLKKIEEDLGVVIIRDVRASQVRVFGPEASFAMATEALHRLIQDMNVASHLIKLDQEAELRWALEGGFKQLESQLGRDKVVFDLTSRHILIHGTEKDAADAKLVISYRETGSLGNTSNSQMECPVCLCEAEEPVYTSCNHVYCGFCFVNMCRAEASTSKDFCVACVGGLGSCGKALDISEIHSVLLSETFEDVMAASFASHVRRHPDQFRYCPTPDCSQVYRVASNPTALSTTFTCGKCLASTCTACHAPHPGTTCAEHKGDESGGVAALNKIKQELGIKDCPRCSTAMEKTEGCNHMTCKGCGIHICWICLTTFDESRACYDHMRGLHGGIGL</sequence>
<evidence type="ECO:0000256" key="7">
    <source>
        <dbReference type="ARBA" id="ARBA00022833"/>
    </source>
</evidence>
<feature type="domain" description="RING-type" evidence="10">
    <location>
        <begin position="611"/>
        <end position="826"/>
    </location>
</feature>
<dbReference type="InterPro" id="IPR002867">
    <property type="entry name" value="IBR_dom"/>
</dbReference>
<dbReference type="Proteomes" id="UP000050424">
    <property type="component" value="Unassembled WGS sequence"/>
</dbReference>
<dbReference type="AlphaFoldDB" id="A0A0P7BQP7"/>
<dbReference type="PANTHER" id="PTHR22770">
    <property type="entry name" value="UBIQUITIN CONJUGATING ENZYME 7 INTERACTING PROTEIN-RELATED"/>
    <property type="match status" value="1"/>
</dbReference>
<dbReference type="Pfam" id="PF01485">
    <property type="entry name" value="IBR"/>
    <property type="match status" value="1"/>
</dbReference>
<keyword evidence="2" id="KW-0808">Transferase</keyword>
<reference evidence="11 12" key="1">
    <citation type="submission" date="2015-09" db="EMBL/GenBank/DDBJ databases">
        <title>Draft genome of a European isolate of the apple canker pathogen Neonectria ditissima.</title>
        <authorList>
            <person name="Gomez-Cortecero A."/>
            <person name="Harrison R.J."/>
            <person name="Armitage A.D."/>
        </authorList>
    </citation>
    <scope>NUCLEOTIDE SEQUENCE [LARGE SCALE GENOMIC DNA]</scope>
    <source>
        <strain evidence="11 12">R09/05</strain>
    </source>
</reference>